<keyword evidence="1" id="KW-1133">Transmembrane helix</keyword>
<comment type="caution">
    <text evidence="3">The sequence shown here is derived from an EMBL/GenBank/DDBJ whole genome shotgun (WGS) entry which is preliminary data.</text>
</comment>
<evidence type="ECO:0000256" key="1">
    <source>
        <dbReference type="SAM" id="Phobius"/>
    </source>
</evidence>
<reference evidence="3" key="1">
    <citation type="submission" date="2023-03" db="EMBL/GenBank/DDBJ databases">
        <title>Chromosome-scale reference genome and RAD-based genetic map of yellow starthistle (Centaurea solstitialis) reveal putative structural variation and QTLs associated with invader traits.</title>
        <authorList>
            <person name="Reatini B."/>
            <person name="Cang F.A."/>
            <person name="Jiang Q."/>
            <person name="Mckibben M.T.W."/>
            <person name="Barker M.S."/>
            <person name="Rieseberg L.H."/>
            <person name="Dlugosch K.M."/>
        </authorList>
    </citation>
    <scope>NUCLEOTIDE SEQUENCE</scope>
    <source>
        <strain evidence="3">CAN-66</strain>
        <tissue evidence="3">Leaf</tissue>
    </source>
</reference>
<evidence type="ECO:0000313" key="3">
    <source>
        <dbReference type="EMBL" id="KAJ9558172.1"/>
    </source>
</evidence>
<sequence>MVTSSNNSSSNNSLAAITITVSKSSSTTLTLNQQHNINYQKYPTHLHRTSTDKDGNNLLHLAAQIAPIHKLHIVSGAALQMQRELQWFQEVKKFVLPGDKEEKNVDIGTPIMVFRSEHEQLRKDGEEWMKMTADSYTITAALIITIAFAAAITVPGGNKDNAKASFIIFAVSNAISLFTSTTSLLLFLSTLTARYREEDFLYKLPKRLILGLTMLFLSVTSMMVAFSATTWILITIAALTSLPIASFVTLQFPLLVDLTSSTYGRGIFVK</sequence>
<dbReference type="InterPro" id="IPR026961">
    <property type="entry name" value="PGG_dom"/>
</dbReference>
<organism evidence="3 4">
    <name type="scientific">Centaurea solstitialis</name>
    <name type="common">yellow star-thistle</name>
    <dbReference type="NCBI Taxonomy" id="347529"/>
    <lineage>
        <taxon>Eukaryota</taxon>
        <taxon>Viridiplantae</taxon>
        <taxon>Streptophyta</taxon>
        <taxon>Embryophyta</taxon>
        <taxon>Tracheophyta</taxon>
        <taxon>Spermatophyta</taxon>
        <taxon>Magnoliopsida</taxon>
        <taxon>eudicotyledons</taxon>
        <taxon>Gunneridae</taxon>
        <taxon>Pentapetalae</taxon>
        <taxon>asterids</taxon>
        <taxon>campanulids</taxon>
        <taxon>Asterales</taxon>
        <taxon>Asteraceae</taxon>
        <taxon>Carduoideae</taxon>
        <taxon>Cardueae</taxon>
        <taxon>Centaureinae</taxon>
        <taxon>Centaurea</taxon>
    </lineage>
</organism>
<dbReference type="EMBL" id="JARYMX010000003">
    <property type="protein sequence ID" value="KAJ9558172.1"/>
    <property type="molecule type" value="Genomic_DNA"/>
</dbReference>
<keyword evidence="4" id="KW-1185">Reference proteome</keyword>
<dbReference type="GO" id="GO:0016020">
    <property type="term" value="C:membrane"/>
    <property type="evidence" value="ECO:0007669"/>
    <property type="project" value="TreeGrafter"/>
</dbReference>
<gene>
    <name evidence="3" type="ORF">OSB04_012786</name>
</gene>
<evidence type="ECO:0000259" key="2">
    <source>
        <dbReference type="Pfam" id="PF13962"/>
    </source>
</evidence>
<proteinExistence type="predicted"/>
<protein>
    <recommendedName>
        <fullName evidence="2">PGG domain-containing protein</fullName>
    </recommendedName>
</protein>
<feature type="transmembrane region" description="Helical" evidence="1">
    <location>
        <begin position="232"/>
        <end position="256"/>
    </location>
</feature>
<feature type="domain" description="PGG" evidence="2">
    <location>
        <begin position="126"/>
        <end position="232"/>
    </location>
</feature>
<feature type="transmembrane region" description="Helical" evidence="1">
    <location>
        <begin position="166"/>
        <end position="188"/>
    </location>
</feature>
<name>A0AA38WEB0_9ASTR</name>
<feature type="transmembrane region" description="Helical" evidence="1">
    <location>
        <begin position="136"/>
        <end position="154"/>
    </location>
</feature>
<keyword evidence="1" id="KW-0812">Transmembrane</keyword>
<dbReference type="Pfam" id="PF13962">
    <property type="entry name" value="PGG"/>
    <property type="match status" value="1"/>
</dbReference>
<accession>A0AA38WEB0</accession>
<feature type="transmembrane region" description="Helical" evidence="1">
    <location>
        <begin position="208"/>
        <end position="226"/>
    </location>
</feature>
<keyword evidence="1" id="KW-0472">Membrane</keyword>
<evidence type="ECO:0000313" key="4">
    <source>
        <dbReference type="Proteomes" id="UP001172457"/>
    </source>
</evidence>
<dbReference type="PANTHER" id="PTHR24177:SF467">
    <property type="entry name" value="PGG DOMAIN, RETROTRANSPOSON COPIA-LIKE PROTEIN"/>
    <property type="match status" value="1"/>
</dbReference>
<dbReference type="PANTHER" id="PTHR24177">
    <property type="entry name" value="CASKIN"/>
    <property type="match status" value="1"/>
</dbReference>
<dbReference type="Proteomes" id="UP001172457">
    <property type="component" value="Chromosome 3"/>
</dbReference>
<dbReference type="AlphaFoldDB" id="A0AA38WEB0"/>